<dbReference type="Proteomes" id="UP000070133">
    <property type="component" value="Unassembled WGS sequence"/>
</dbReference>
<name>A0A139HFL7_9PEZI</name>
<evidence type="ECO:0000256" key="1">
    <source>
        <dbReference type="SAM" id="MobiDB-lite"/>
    </source>
</evidence>
<dbReference type="OrthoDB" id="10681224at2759"/>
<keyword evidence="3" id="KW-1185">Reference proteome</keyword>
<dbReference type="EMBL" id="LFZN01000058">
    <property type="protein sequence ID" value="KXT01275.1"/>
    <property type="molecule type" value="Genomic_DNA"/>
</dbReference>
<accession>A0A139HFL7</accession>
<protein>
    <submittedName>
        <fullName evidence="2">Uncharacterized protein</fullName>
    </submittedName>
</protein>
<feature type="region of interest" description="Disordered" evidence="1">
    <location>
        <begin position="233"/>
        <end position="375"/>
    </location>
</feature>
<dbReference type="AlphaFoldDB" id="A0A139HFL7"/>
<gene>
    <name evidence="2" type="ORF">AC578_7059</name>
</gene>
<evidence type="ECO:0000313" key="3">
    <source>
        <dbReference type="Proteomes" id="UP000070133"/>
    </source>
</evidence>
<reference evidence="2 3" key="1">
    <citation type="submission" date="2015-07" db="EMBL/GenBank/DDBJ databases">
        <title>Comparative genomics of the Sigatoka disease complex on banana suggests a link between parallel evolutionary changes in Pseudocercospora fijiensis and Pseudocercospora eumusae and increased virulence on the banana host.</title>
        <authorList>
            <person name="Chang T.-C."/>
            <person name="Salvucci A."/>
            <person name="Crous P.W."/>
            <person name="Stergiopoulos I."/>
        </authorList>
    </citation>
    <scope>NUCLEOTIDE SEQUENCE [LARGE SCALE GENOMIC DNA]</scope>
    <source>
        <strain evidence="2 3">CBS 114824</strain>
    </source>
</reference>
<evidence type="ECO:0000313" key="2">
    <source>
        <dbReference type="EMBL" id="KXT01275.1"/>
    </source>
</evidence>
<sequence length="392" mass="44014">MPSSILLATSARNHQHTAAGKCCCSRSATRLSINTGPDTYMHESSIATNFGHVAAALTATGLISHPASFFSAFPLLGLRPRQHQYFASLSTMAPSTTREEALVVAQAAGYLNVEKNGGPSSYDDNARNIQEAQQKTAYLWNWQKSRLIVWCSKQFMPVSELANADDAVLEQAIMTAYPHQVPFTPEDLEWRKIAVKKAAQRHATKWMEEFAKGLYNREMLKYWDPTDLNPALGKAPIPDSSPLPSTPAVKGDDVDMPGSFPPHGESDREAGKSWSGLDIAKPKPASTTRRSLPDLETLTRAVEDHIAKDTPPRKKQREEEEDCRRKEEQDRQPRIKKEMENDDINKKEIEDGREIESKTKKQKKNKKNKNIMPSLQELEQQMAEEFEKLGLN</sequence>
<proteinExistence type="predicted"/>
<feature type="compositionally biased region" description="Basic residues" evidence="1">
    <location>
        <begin position="360"/>
        <end position="369"/>
    </location>
</feature>
<feature type="compositionally biased region" description="Basic and acidic residues" evidence="1">
    <location>
        <begin position="301"/>
        <end position="359"/>
    </location>
</feature>
<organism evidence="2 3">
    <name type="scientific">Pseudocercospora eumusae</name>
    <dbReference type="NCBI Taxonomy" id="321146"/>
    <lineage>
        <taxon>Eukaryota</taxon>
        <taxon>Fungi</taxon>
        <taxon>Dikarya</taxon>
        <taxon>Ascomycota</taxon>
        <taxon>Pezizomycotina</taxon>
        <taxon>Dothideomycetes</taxon>
        <taxon>Dothideomycetidae</taxon>
        <taxon>Mycosphaerellales</taxon>
        <taxon>Mycosphaerellaceae</taxon>
        <taxon>Pseudocercospora</taxon>
    </lineage>
</organism>
<comment type="caution">
    <text evidence="2">The sequence shown here is derived from an EMBL/GenBank/DDBJ whole genome shotgun (WGS) entry which is preliminary data.</text>
</comment>